<dbReference type="GO" id="GO:0008270">
    <property type="term" value="F:zinc ion binding"/>
    <property type="evidence" value="ECO:0007669"/>
    <property type="project" value="UniProtKB-KW"/>
</dbReference>
<dbReference type="InterPro" id="IPR013087">
    <property type="entry name" value="Znf_C2H2_type"/>
</dbReference>
<feature type="region of interest" description="Disordered" evidence="5">
    <location>
        <begin position="572"/>
        <end position="607"/>
    </location>
</feature>
<keyword evidence="1" id="KW-0479">Metal-binding</keyword>
<keyword evidence="8" id="KW-1185">Reference proteome</keyword>
<dbReference type="SMART" id="SM00355">
    <property type="entry name" value="ZnF_C2H2"/>
    <property type="match status" value="3"/>
</dbReference>
<evidence type="ECO:0000256" key="1">
    <source>
        <dbReference type="ARBA" id="ARBA00022723"/>
    </source>
</evidence>
<name>A0A5M3MWD8_CONPW</name>
<dbReference type="OMA" id="KLWNGIA"/>
<dbReference type="GO" id="GO:0000978">
    <property type="term" value="F:RNA polymerase II cis-regulatory region sequence-specific DNA binding"/>
    <property type="evidence" value="ECO:0007669"/>
    <property type="project" value="TreeGrafter"/>
</dbReference>
<dbReference type="PROSITE" id="PS50157">
    <property type="entry name" value="ZINC_FINGER_C2H2_2"/>
    <property type="match status" value="2"/>
</dbReference>
<keyword evidence="3" id="KW-0862">Zinc</keyword>
<feature type="compositionally biased region" description="Low complexity" evidence="5">
    <location>
        <begin position="581"/>
        <end position="595"/>
    </location>
</feature>
<comment type="caution">
    <text evidence="7">The sequence shown here is derived from an EMBL/GenBank/DDBJ whole genome shotgun (WGS) entry which is preliminary data.</text>
</comment>
<dbReference type="PANTHER" id="PTHR23235:SF120">
    <property type="entry name" value="KRUPPEL-LIKE FACTOR 15"/>
    <property type="match status" value="1"/>
</dbReference>
<dbReference type="AlphaFoldDB" id="A0A5M3MWD8"/>
<dbReference type="Proteomes" id="UP000053558">
    <property type="component" value="Unassembled WGS sequence"/>
</dbReference>
<feature type="compositionally biased region" description="Polar residues" evidence="5">
    <location>
        <begin position="1"/>
        <end position="12"/>
    </location>
</feature>
<accession>A0A5M3MWD8</accession>
<feature type="compositionally biased region" description="Low complexity" evidence="5">
    <location>
        <begin position="216"/>
        <end position="226"/>
    </location>
</feature>
<dbReference type="Gene3D" id="3.30.160.60">
    <property type="entry name" value="Classic Zinc Finger"/>
    <property type="match status" value="2"/>
</dbReference>
<feature type="domain" description="C2H2-type" evidence="6">
    <location>
        <begin position="355"/>
        <end position="384"/>
    </location>
</feature>
<dbReference type="SUPFAM" id="SSF57667">
    <property type="entry name" value="beta-beta-alpha zinc fingers"/>
    <property type="match status" value="1"/>
</dbReference>
<dbReference type="EMBL" id="JH711576">
    <property type="protein sequence ID" value="EIW83463.1"/>
    <property type="molecule type" value="Genomic_DNA"/>
</dbReference>
<feature type="compositionally biased region" description="Polar residues" evidence="5">
    <location>
        <begin position="77"/>
        <end position="86"/>
    </location>
</feature>
<dbReference type="PANTHER" id="PTHR23235">
    <property type="entry name" value="KRUEPPEL-LIKE TRANSCRIPTION FACTOR"/>
    <property type="match status" value="1"/>
</dbReference>
<evidence type="ECO:0000259" key="6">
    <source>
        <dbReference type="PROSITE" id="PS50157"/>
    </source>
</evidence>
<proteinExistence type="predicted"/>
<evidence type="ECO:0000313" key="7">
    <source>
        <dbReference type="EMBL" id="EIW83463.1"/>
    </source>
</evidence>
<sequence length="676" mass="70925">MTDTPSDENSANVLAIPSFPEGQFDGEEWGEDGDDYEDEDYEDDEDPEEIARRLNEQLLADISRAQAESAQASVQAGTSNNTTASTGHDPIPLLPDPSVFINEAQASASALSESNSARKHEAAIKTMRAILDLTSGDSLARSALASTSIPNSDDNLLSALQNISSAGSVPKDLARALSHVLVSLARSDALFANLRHSNAPAMQLDLGKRKRDDAQDPAYAQPQAMDVDSRPFKRPALAPPDLQSQIAEAVHVVGSTLTTVPTDRPLDPALISSIQAQLHQIFLFAVTSSSGGGPEMGPLQEIGGLIQAIGVISGTHIGPPAPHPPHPHDPHLNPWGAPPPQHGDHLFTDLTTAVYPCLHPACTKTFARLYSLRAHARMHTTHRPFRCAACPAAFARNHDLKRHTHLHDRRGWQCGGCAKLFSRRDAIKRHKNASAARADGSGAQCVEAEVREVELDREGDEEDAKEGRRARMWSDIAAVSGAPPGGGFVPFDGGTVGGIGGPEEGEISREVVGRGQAAVMSLHGLLQARVSSALGAPVGQGNPLVVPPPPPQYDPSIMGGQATLASIIARAQAQPPPAVPPASAAQPIPSIEAPPVDVAGSEQATSGGSTAQSLALLGLSEEQAKLLEQAIAHAASAAQAQAEAEAAMEEEEEDYEDDEDATLDGEGENMAGEAGA</sequence>
<keyword evidence="2 4" id="KW-0863">Zinc-finger</keyword>
<evidence type="ECO:0000313" key="8">
    <source>
        <dbReference type="Proteomes" id="UP000053558"/>
    </source>
</evidence>
<feature type="region of interest" description="Disordered" evidence="5">
    <location>
        <begin position="637"/>
        <end position="676"/>
    </location>
</feature>
<dbReference type="GeneID" id="19199657"/>
<gene>
    <name evidence="7" type="ORF">CONPUDRAFT_122044</name>
</gene>
<evidence type="ECO:0000256" key="2">
    <source>
        <dbReference type="ARBA" id="ARBA00022771"/>
    </source>
</evidence>
<dbReference type="KEGG" id="cput:CONPUDRAFT_122044"/>
<feature type="region of interest" description="Disordered" evidence="5">
    <location>
        <begin position="1"/>
        <end position="48"/>
    </location>
</feature>
<organism evidence="7 8">
    <name type="scientific">Coniophora puteana (strain RWD-64-598)</name>
    <name type="common">Brown rot fungus</name>
    <dbReference type="NCBI Taxonomy" id="741705"/>
    <lineage>
        <taxon>Eukaryota</taxon>
        <taxon>Fungi</taxon>
        <taxon>Dikarya</taxon>
        <taxon>Basidiomycota</taxon>
        <taxon>Agaricomycotina</taxon>
        <taxon>Agaricomycetes</taxon>
        <taxon>Agaricomycetidae</taxon>
        <taxon>Boletales</taxon>
        <taxon>Coniophorineae</taxon>
        <taxon>Coniophoraceae</taxon>
        <taxon>Coniophora</taxon>
    </lineage>
</organism>
<dbReference type="RefSeq" id="XP_007767214.1">
    <property type="nucleotide sequence ID" value="XM_007769024.1"/>
</dbReference>
<feature type="compositionally biased region" description="Acidic residues" evidence="5">
    <location>
        <begin position="24"/>
        <end position="48"/>
    </location>
</feature>
<dbReference type="GO" id="GO:0000981">
    <property type="term" value="F:DNA-binding transcription factor activity, RNA polymerase II-specific"/>
    <property type="evidence" value="ECO:0007669"/>
    <property type="project" value="TreeGrafter"/>
</dbReference>
<feature type="domain" description="C2H2-type" evidence="6">
    <location>
        <begin position="385"/>
        <end position="407"/>
    </location>
</feature>
<reference evidence="8" key="1">
    <citation type="journal article" date="2012" name="Science">
        <title>The Paleozoic origin of enzymatic lignin decomposition reconstructed from 31 fungal genomes.</title>
        <authorList>
            <person name="Floudas D."/>
            <person name="Binder M."/>
            <person name="Riley R."/>
            <person name="Barry K."/>
            <person name="Blanchette R.A."/>
            <person name="Henrissat B."/>
            <person name="Martinez A.T."/>
            <person name="Otillar R."/>
            <person name="Spatafora J.W."/>
            <person name="Yadav J.S."/>
            <person name="Aerts A."/>
            <person name="Benoit I."/>
            <person name="Boyd A."/>
            <person name="Carlson A."/>
            <person name="Copeland A."/>
            <person name="Coutinho P.M."/>
            <person name="de Vries R.P."/>
            <person name="Ferreira P."/>
            <person name="Findley K."/>
            <person name="Foster B."/>
            <person name="Gaskell J."/>
            <person name="Glotzer D."/>
            <person name="Gorecki P."/>
            <person name="Heitman J."/>
            <person name="Hesse C."/>
            <person name="Hori C."/>
            <person name="Igarashi K."/>
            <person name="Jurgens J.A."/>
            <person name="Kallen N."/>
            <person name="Kersten P."/>
            <person name="Kohler A."/>
            <person name="Kuees U."/>
            <person name="Kumar T.K.A."/>
            <person name="Kuo A."/>
            <person name="LaButti K."/>
            <person name="Larrondo L.F."/>
            <person name="Lindquist E."/>
            <person name="Ling A."/>
            <person name="Lombard V."/>
            <person name="Lucas S."/>
            <person name="Lundell T."/>
            <person name="Martin R."/>
            <person name="McLaughlin D.J."/>
            <person name="Morgenstern I."/>
            <person name="Morin E."/>
            <person name="Murat C."/>
            <person name="Nagy L.G."/>
            <person name="Nolan M."/>
            <person name="Ohm R.A."/>
            <person name="Patyshakuliyeva A."/>
            <person name="Rokas A."/>
            <person name="Ruiz-Duenas F.J."/>
            <person name="Sabat G."/>
            <person name="Salamov A."/>
            <person name="Samejima M."/>
            <person name="Schmutz J."/>
            <person name="Slot J.C."/>
            <person name="St John F."/>
            <person name="Stenlid J."/>
            <person name="Sun H."/>
            <person name="Sun S."/>
            <person name="Syed K."/>
            <person name="Tsang A."/>
            <person name="Wiebenga A."/>
            <person name="Young D."/>
            <person name="Pisabarro A."/>
            <person name="Eastwood D.C."/>
            <person name="Martin F."/>
            <person name="Cullen D."/>
            <person name="Grigoriev I.V."/>
            <person name="Hibbett D.S."/>
        </authorList>
    </citation>
    <scope>NUCLEOTIDE SEQUENCE [LARGE SCALE GENOMIC DNA]</scope>
    <source>
        <strain evidence="8">RWD-64-598 SS2</strain>
    </source>
</reference>
<dbReference type="PROSITE" id="PS00028">
    <property type="entry name" value="ZINC_FINGER_C2H2_1"/>
    <property type="match status" value="2"/>
</dbReference>
<evidence type="ECO:0000256" key="4">
    <source>
        <dbReference type="PROSITE-ProRule" id="PRU00042"/>
    </source>
</evidence>
<feature type="compositionally biased region" description="Acidic residues" evidence="5">
    <location>
        <begin position="646"/>
        <end position="667"/>
    </location>
</feature>
<evidence type="ECO:0000256" key="3">
    <source>
        <dbReference type="ARBA" id="ARBA00022833"/>
    </source>
</evidence>
<evidence type="ECO:0000256" key="5">
    <source>
        <dbReference type="SAM" id="MobiDB-lite"/>
    </source>
</evidence>
<dbReference type="OrthoDB" id="8922241at2759"/>
<feature type="compositionally biased region" description="Low complexity" evidence="5">
    <location>
        <begin position="63"/>
        <end position="76"/>
    </location>
</feature>
<dbReference type="InterPro" id="IPR036236">
    <property type="entry name" value="Znf_C2H2_sf"/>
</dbReference>
<feature type="region of interest" description="Disordered" evidence="5">
    <location>
        <begin position="209"/>
        <end position="238"/>
    </location>
</feature>
<feature type="region of interest" description="Disordered" evidence="5">
    <location>
        <begin position="62"/>
        <end position="92"/>
    </location>
</feature>
<protein>
    <recommendedName>
        <fullName evidence="6">C2H2-type domain-containing protein</fullName>
    </recommendedName>
</protein>